<sequence length="259" mass="28801">WWFDSREETGGIPPPAINDSYGLVTNNSLIWGLCPWDDHDPLNVIPLVDDLAWYMDTDGQRTMVPHNGTDVMDMQQGIRDYLNATPYNDSYYEVTVEKPDFLWIEDEVKRCEDVILLLGFWTAEDDYMPPEAWWRVGGHYVTCAGVNSDTWQLAISDPMWDISAPAGGSGVHNNTTYVSHDIYNVTGTFTPGGNWSLENYAVGDPGIANFMGQNANPNSSLPVGPYLGPMFPLHVEIEYAVAVSPIVVDATLVGNVTFE</sequence>
<feature type="non-terminal residue" evidence="1">
    <location>
        <position position="259"/>
    </location>
</feature>
<comment type="caution">
    <text evidence="1">The sequence shown here is derived from an EMBL/GenBank/DDBJ whole genome shotgun (WGS) entry which is preliminary data.</text>
</comment>
<protein>
    <submittedName>
        <fullName evidence="1">Uncharacterized protein</fullName>
    </submittedName>
</protein>
<gene>
    <name evidence="1" type="ORF">S01H1_53967</name>
</gene>
<dbReference type="EMBL" id="BARS01034982">
    <property type="protein sequence ID" value="GAG27473.1"/>
    <property type="molecule type" value="Genomic_DNA"/>
</dbReference>
<dbReference type="AlphaFoldDB" id="X0WSK4"/>
<feature type="non-terminal residue" evidence="1">
    <location>
        <position position="1"/>
    </location>
</feature>
<organism evidence="1">
    <name type="scientific">marine sediment metagenome</name>
    <dbReference type="NCBI Taxonomy" id="412755"/>
    <lineage>
        <taxon>unclassified sequences</taxon>
        <taxon>metagenomes</taxon>
        <taxon>ecological metagenomes</taxon>
    </lineage>
</organism>
<name>X0WSK4_9ZZZZ</name>
<proteinExistence type="predicted"/>
<evidence type="ECO:0000313" key="1">
    <source>
        <dbReference type="EMBL" id="GAG27473.1"/>
    </source>
</evidence>
<accession>X0WSK4</accession>
<reference evidence="1" key="1">
    <citation type="journal article" date="2014" name="Front. Microbiol.">
        <title>High frequency of phylogenetically diverse reductive dehalogenase-homologous genes in deep subseafloor sedimentary metagenomes.</title>
        <authorList>
            <person name="Kawai M."/>
            <person name="Futagami T."/>
            <person name="Toyoda A."/>
            <person name="Takaki Y."/>
            <person name="Nishi S."/>
            <person name="Hori S."/>
            <person name="Arai W."/>
            <person name="Tsubouchi T."/>
            <person name="Morono Y."/>
            <person name="Uchiyama I."/>
            <person name="Ito T."/>
            <person name="Fujiyama A."/>
            <person name="Inagaki F."/>
            <person name="Takami H."/>
        </authorList>
    </citation>
    <scope>NUCLEOTIDE SEQUENCE</scope>
    <source>
        <strain evidence="1">Expedition CK06-06</strain>
    </source>
</reference>